<dbReference type="PROSITE" id="PS51257">
    <property type="entry name" value="PROKAR_LIPOPROTEIN"/>
    <property type="match status" value="1"/>
</dbReference>
<evidence type="ECO:0008006" key="4">
    <source>
        <dbReference type="Google" id="ProtNLM"/>
    </source>
</evidence>
<gene>
    <name evidence="2" type="ORF">DI392_07920</name>
</gene>
<evidence type="ECO:0000313" key="3">
    <source>
        <dbReference type="Proteomes" id="UP000245362"/>
    </source>
</evidence>
<protein>
    <recommendedName>
        <fullName evidence="4">Tetratricopeptide repeat protein</fullName>
    </recommendedName>
</protein>
<keyword evidence="3" id="KW-1185">Reference proteome</keyword>
<evidence type="ECO:0000313" key="2">
    <source>
        <dbReference type="EMBL" id="PWI34109.1"/>
    </source>
</evidence>
<organism evidence="2 3">
    <name type="scientific">Vibrio albus</name>
    <dbReference type="NCBI Taxonomy" id="2200953"/>
    <lineage>
        <taxon>Bacteria</taxon>
        <taxon>Pseudomonadati</taxon>
        <taxon>Pseudomonadota</taxon>
        <taxon>Gammaproteobacteria</taxon>
        <taxon>Vibrionales</taxon>
        <taxon>Vibrionaceae</taxon>
        <taxon>Vibrio</taxon>
    </lineage>
</organism>
<comment type="caution">
    <text evidence="2">The sequence shown here is derived from an EMBL/GenBank/DDBJ whole genome shotgun (WGS) entry which is preliminary data.</text>
</comment>
<name>A0A2U3BBE1_9VIBR</name>
<feature type="region of interest" description="Disordered" evidence="1">
    <location>
        <begin position="244"/>
        <end position="289"/>
    </location>
</feature>
<dbReference type="Proteomes" id="UP000245362">
    <property type="component" value="Unassembled WGS sequence"/>
</dbReference>
<reference evidence="2 3" key="1">
    <citation type="submission" date="2018-05" db="EMBL/GenBank/DDBJ databases">
        <title>Vibrio limimaris sp. nov., isolated from marine sediment.</title>
        <authorList>
            <person name="Li C.-M."/>
        </authorList>
    </citation>
    <scope>NUCLEOTIDE SEQUENCE [LARGE SCALE GENOMIC DNA]</scope>
    <source>
        <strain evidence="2 3">E4404</strain>
    </source>
</reference>
<dbReference type="Gene3D" id="1.25.40.10">
    <property type="entry name" value="Tetratricopeptide repeat domain"/>
    <property type="match status" value="1"/>
</dbReference>
<dbReference type="SUPFAM" id="SSF48452">
    <property type="entry name" value="TPR-like"/>
    <property type="match status" value="1"/>
</dbReference>
<dbReference type="EMBL" id="QFWT01000003">
    <property type="protein sequence ID" value="PWI34109.1"/>
    <property type="molecule type" value="Genomic_DNA"/>
</dbReference>
<dbReference type="InterPro" id="IPR011990">
    <property type="entry name" value="TPR-like_helical_dom_sf"/>
</dbReference>
<evidence type="ECO:0000256" key="1">
    <source>
        <dbReference type="SAM" id="MobiDB-lite"/>
    </source>
</evidence>
<dbReference type="AlphaFoldDB" id="A0A2U3BBE1"/>
<dbReference type="RefSeq" id="WP_109319360.1">
    <property type="nucleotide sequence ID" value="NZ_QFWT01000003.1"/>
</dbReference>
<feature type="compositionally biased region" description="Basic and acidic residues" evidence="1">
    <location>
        <begin position="244"/>
        <end position="269"/>
    </location>
</feature>
<proteinExistence type="predicted"/>
<accession>A0A2U3BBE1</accession>
<sequence>MRMRTLSAMMLGLLIQGCSSTQVGEQEASFKDYHRATAKAMIDAGQYHQARTHLKILNAYQKGSADLNNEIKLLNVLIDTQTTPLLTQAKHDLQRGHTKAARNNLLRSLAIDPENKEAFLLLRKITYAQRRHKQGDELITSYTTTPVLTTEHFRDNPVILSRNSHVWTNTLRPTEQPEIAEPTEPASVEETKPIVVEVTKKTPSEMAVATVKKTAEPEDATNVRIDAQEMAGTKDNLTLAMRADKPKPRTAADDYLKDADLKRTEDTTTKTEPLPLRETGQEQKPDTDTEQDLLLAPYRSHYEKHEYAALIKAASYIPTGQTIPDDLKNWLFDAHLQQAQTLIEQNKLDTALGEASTALDYASNENRAQADNLLKEIRNQLSHNLYTQGKKVFYTDIEKAISLWEMALIYKENSPEIKHQLQKAYLIRKNLGTIQLEQ</sequence>